<feature type="compositionally biased region" description="Basic and acidic residues" evidence="1">
    <location>
        <begin position="685"/>
        <end position="697"/>
    </location>
</feature>
<reference evidence="4" key="1">
    <citation type="submission" date="2018-03" db="EMBL/GenBank/DDBJ databases">
        <authorList>
            <person name="Guldener U."/>
        </authorList>
    </citation>
    <scope>NUCLEOTIDE SEQUENCE [LARGE SCALE GENOMIC DNA]</scope>
    <source>
        <strain evidence="4">ATCC34888</strain>
    </source>
</reference>
<dbReference type="Gene3D" id="1.10.1000.11">
    <property type="entry name" value="Arf Nucleotide-binding Site Opener,domain 2"/>
    <property type="match status" value="1"/>
</dbReference>
<feature type="domain" description="SEC7" evidence="3">
    <location>
        <begin position="1176"/>
        <end position="1359"/>
    </location>
</feature>
<feature type="compositionally biased region" description="Polar residues" evidence="1">
    <location>
        <begin position="216"/>
        <end position="236"/>
    </location>
</feature>
<feature type="compositionally biased region" description="Polar residues" evidence="1">
    <location>
        <begin position="1063"/>
        <end position="1077"/>
    </location>
</feature>
<evidence type="ECO:0008006" key="6">
    <source>
        <dbReference type="Google" id="ProtNLM"/>
    </source>
</evidence>
<dbReference type="PANTHER" id="PTHR10663:SF405">
    <property type="entry name" value="ARF GUANINE NUCLEOTIDE EXCHANGE FACTOR SYT1"/>
    <property type="match status" value="1"/>
</dbReference>
<feature type="compositionally biased region" description="Polar residues" evidence="1">
    <location>
        <begin position="449"/>
        <end position="468"/>
    </location>
</feature>
<evidence type="ECO:0000313" key="5">
    <source>
        <dbReference type="Proteomes" id="UP000325008"/>
    </source>
</evidence>
<feature type="region of interest" description="Disordered" evidence="1">
    <location>
        <begin position="1"/>
        <end position="307"/>
    </location>
</feature>
<feature type="compositionally biased region" description="Low complexity" evidence="1">
    <location>
        <begin position="759"/>
        <end position="768"/>
    </location>
</feature>
<dbReference type="SMART" id="SM00233">
    <property type="entry name" value="PH"/>
    <property type="match status" value="1"/>
</dbReference>
<feature type="compositionally biased region" description="Acidic residues" evidence="1">
    <location>
        <begin position="1950"/>
        <end position="1959"/>
    </location>
</feature>
<feature type="compositionally biased region" description="Polar residues" evidence="1">
    <location>
        <begin position="1919"/>
        <end position="1932"/>
    </location>
</feature>
<feature type="compositionally biased region" description="Basic and acidic residues" evidence="1">
    <location>
        <begin position="1685"/>
        <end position="1698"/>
    </location>
</feature>
<feature type="compositionally biased region" description="Polar residues" evidence="1">
    <location>
        <begin position="1183"/>
        <end position="1193"/>
    </location>
</feature>
<dbReference type="InterPro" id="IPR023394">
    <property type="entry name" value="Sec7_C_sf"/>
</dbReference>
<feature type="region of interest" description="Disordered" evidence="1">
    <location>
        <begin position="1914"/>
        <end position="2018"/>
    </location>
</feature>
<dbReference type="PROSITE" id="PS50190">
    <property type="entry name" value="SEC7"/>
    <property type="match status" value="1"/>
</dbReference>
<protein>
    <recommendedName>
        <fullName evidence="6">Guanine nucleotide exchange factor</fullName>
    </recommendedName>
</protein>
<dbReference type="SMART" id="SM00222">
    <property type="entry name" value="Sec7"/>
    <property type="match status" value="1"/>
</dbReference>
<feature type="compositionally biased region" description="Polar residues" evidence="1">
    <location>
        <begin position="1021"/>
        <end position="1035"/>
    </location>
</feature>
<name>A0A5C3FFS4_PSEA2</name>
<feature type="compositionally biased region" description="Polar residues" evidence="1">
    <location>
        <begin position="424"/>
        <end position="442"/>
    </location>
</feature>
<evidence type="ECO:0000259" key="3">
    <source>
        <dbReference type="PROSITE" id="PS50190"/>
    </source>
</evidence>
<organism evidence="4 5">
    <name type="scientific">Pseudozyma antarctica</name>
    <name type="common">Yeast</name>
    <name type="synonym">Candida antarctica</name>
    <dbReference type="NCBI Taxonomy" id="84753"/>
    <lineage>
        <taxon>Eukaryota</taxon>
        <taxon>Fungi</taxon>
        <taxon>Dikarya</taxon>
        <taxon>Basidiomycota</taxon>
        <taxon>Ustilaginomycotina</taxon>
        <taxon>Ustilaginomycetes</taxon>
        <taxon>Ustilaginales</taxon>
        <taxon>Ustilaginaceae</taxon>
        <taxon>Moesziomyces</taxon>
    </lineage>
</organism>
<feature type="compositionally biased region" description="Polar residues" evidence="1">
    <location>
        <begin position="179"/>
        <end position="206"/>
    </location>
</feature>
<dbReference type="SUPFAM" id="SSF48425">
    <property type="entry name" value="Sec7 domain"/>
    <property type="match status" value="1"/>
</dbReference>
<sequence>MVSDQASRVSSSQREPQRGPEAIANFFGGRYSTDQGSVRAKNTESSLSSYAGSMRRSSSGTEFYSQAHSANGADGADDSSAAGAANAPASPKPPRVYSSFSAAAAAASRSSVNKKSSQSSIPSNPAASPSIRQSPAMASPRISTSAFGGDVTSSSGVNADSEYASPSKAAKPSGFDVASVNQYTPGSLASTFPWLSSNPQSSSTHLVSRDRVLAPAQSSAQLQSHMDSPPNVSQYSKGKGFGWNPNDQHRAPPKSASRMRTTTNTPSSEMRDTKDSIGRGLGFKSTSELDLPERMRSQRKAALAPPRLSQDPIAISIEDELRPQPGIAKTDSAFARLGRAFRRKSKTGSDLRVDLGSDAPPLPKTPRRMPSQMLTTSQSDRLAPNASSTTSSLTADAVMQRHKRSVDINGARAELQAPPKDAPQDSQSASKGSDHPSPSSQTKSRDATRNSADLLSSQVGGNRRNASFDSRPVEGATGRAAVQEDRPEEGPRTDQPRSLADASAAPADNRLNEAEATLTGTNHRTHSDIAAGGSKPPEDWQHNRPAVGESNGAEAPQALDRSDDVQPGGRGASAADARPLSMDSTSSSARRNSLVFLASAISMGAIAAEPQEAASAADAETSNTENDKSEKASDRGPLTDTAASQTASNVPAQSDTFVRSGNSASVPASSEHHTSASMARVRSGSSDRRRLEPKSAVRNDAVPSILSDFLSMDAALSTGDGSKRKTKEPTGSSRQAKSTRESSSALERTASANSDGKKSSYSTSPKSSRATKGVFMSPPAGPSMGGFVSPFYVAPLTSVDAGLANRATRPTGRRASASSRSTHSDDSRSVHSTTRRGSASQAPPAASQREAQDAPQSSRATEEAVIKSQELASAEKARKVKSVGNLKASATEQSQEAMPRSSTSKLPSASAESNTPASRSHGVSAEGSSAATQATEESSNDSSLSRSQSISQRLLRRPKTSGAEAGLGSGRTILGTQDTGPQSGSRRGSGPGRASLDESGRSGKPFSSSPTETDFEMLASSDLSATASKDTSASRTSRENGLAPRASNAWLKESPASGRRPSESSSGAITPSSSRIESNGGAAALFGNPTTRPRTSSLLPSFGFSRSRTGSSAGLEGTGKSPGTFGGSSRSASGGLWRDQADAGTRGGAADSSSQLQDVNGTTRSPRASSSSRPSFSRQLSSTTAGLTETESVQSSVKTEKKFSLSAYLPYDDEDAPEYAERIASTAPKTQLAAILASSPDAFYIDALHHFMTRFWFNGLPLDIALRKLLMDLHLPKETQQIDRVMEAFAKRYNECNSGLFASDDQPYILSFSLMMLHTDAFNKNAKNKMTKVDYLRNTGSSGVPTEILEYLYDNLTFTQFIYVEDEEGARRRPSEASGISTAGPALSSSLAAQGTAANARTKIDPYYLITQGRLGELRPDLEHLIPEDTPFSYTGTLPVFDVDRLNSAFLHAPSIEIVTTKPPSDPAAAANAGAAVGEEEVVSLKVTKVGIVNRKDDVSDGGKKAASRKWKTSGLLLTGSQLLLFKDVVWINALQSQILDQVGHSLLCNGIPTDDPTAVDEVEGGVVISPRITYFRPDGVISLADAVAVKDHSYGKYDFVFRLLAAKGRQYLVQAQSEDDMNDWIHKINFCASFRTCNIKIRGLDLAPRAGSGTGLGDADTLDVGDLSNGRSGRGAASRLSLSDSDRASRGMERDGSGRSTPVPDEAGDTSREASFRLSVDPMTRTSESDGPPRPASSASQRMSPASSALQKRAKARRELMLTKIAETEVQLERASTRLEDEIRLARHFAILTPFLKSTRERIEMSAQPLAHRIRSLRLEVSKAESRCKMLRLDLAAGERVARALLPAVYLSASAMRSANRLPSSQVRTPQLLELGRLSESQAQFEDLFAPTASNGNTAASPDPAAALAVANKVTKPASHQRNQMNLNAVTEQPADESPVMATRRELPAEDAADEDERGADVAASGGRKQRPTSPTQSVASHSSAENQQRRERDRSRRRTHGADVPTTDEVPEEWDLSQVARPGTNRISLVDLPSPDELQEATGGRFRFGVRAAE</sequence>
<dbReference type="Gene3D" id="2.30.29.30">
    <property type="entry name" value="Pleckstrin-homology domain (PH domain)/Phosphotyrosine-binding domain (PTB)"/>
    <property type="match status" value="1"/>
</dbReference>
<feature type="compositionally biased region" description="Polar residues" evidence="1">
    <location>
        <begin position="1151"/>
        <end position="1163"/>
    </location>
</feature>
<dbReference type="Pfam" id="PF15410">
    <property type="entry name" value="PH_9"/>
    <property type="match status" value="1"/>
</dbReference>
<feature type="compositionally biased region" description="Low complexity" evidence="1">
    <location>
        <begin position="1737"/>
        <end position="1750"/>
    </location>
</feature>
<dbReference type="InterPro" id="IPR000904">
    <property type="entry name" value="Sec7_dom"/>
</dbReference>
<feature type="compositionally biased region" description="Polar residues" evidence="1">
    <location>
        <begin position="141"/>
        <end position="158"/>
    </location>
</feature>
<dbReference type="FunFam" id="1.10.1000.11:FF:000002">
    <property type="entry name" value="Cytohesin 1"/>
    <property type="match status" value="1"/>
</dbReference>
<dbReference type="CDD" id="cd00171">
    <property type="entry name" value="Sec7"/>
    <property type="match status" value="1"/>
</dbReference>
<feature type="compositionally biased region" description="Low complexity" evidence="1">
    <location>
        <begin position="1101"/>
        <end position="1112"/>
    </location>
</feature>
<dbReference type="Proteomes" id="UP000325008">
    <property type="component" value="Unassembled WGS sequence"/>
</dbReference>
<feature type="region of interest" description="Disordered" evidence="1">
    <location>
        <begin position="612"/>
        <end position="699"/>
    </location>
</feature>
<feature type="compositionally biased region" description="Low complexity" evidence="1">
    <location>
        <begin position="806"/>
        <end position="821"/>
    </location>
</feature>
<dbReference type="GO" id="GO:0032012">
    <property type="term" value="P:regulation of ARF protein signal transduction"/>
    <property type="evidence" value="ECO:0007669"/>
    <property type="project" value="InterPro"/>
</dbReference>
<feature type="compositionally biased region" description="Polar residues" evidence="1">
    <location>
        <begin position="1973"/>
        <end position="1988"/>
    </location>
</feature>
<evidence type="ECO:0000256" key="1">
    <source>
        <dbReference type="SAM" id="MobiDB-lite"/>
    </source>
</evidence>
<dbReference type="InterPro" id="IPR041681">
    <property type="entry name" value="PH_9"/>
</dbReference>
<feature type="compositionally biased region" description="Polar residues" evidence="1">
    <location>
        <begin position="258"/>
        <end position="268"/>
    </location>
</feature>
<feature type="compositionally biased region" description="Low complexity" evidence="1">
    <location>
        <begin position="386"/>
        <end position="397"/>
    </location>
</feature>
<feature type="compositionally biased region" description="Low complexity" evidence="1">
    <location>
        <begin position="924"/>
        <end position="953"/>
    </location>
</feature>
<comment type="caution">
    <text evidence="4">The sequence shown here is derived from an EMBL/GenBank/DDBJ whole genome shotgun (WGS) entry which is preliminary data.</text>
</comment>
<evidence type="ECO:0000259" key="2">
    <source>
        <dbReference type="PROSITE" id="PS50003"/>
    </source>
</evidence>
<feature type="compositionally biased region" description="Low complexity" evidence="1">
    <location>
        <begin position="69"/>
        <end position="89"/>
    </location>
</feature>
<feature type="compositionally biased region" description="Polar residues" evidence="1">
    <location>
        <begin position="1"/>
        <end position="14"/>
    </location>
</feature>
<dbReference type="Pfam" id="PF01369">
    <property type="entry name" value="Sec7"/>
    <property type="match status" value="1"/>
</dbReference>
<gene>
    <name evidence="4" type="ORF">PSANT_00764</name>
</gene>
<accession>A0A5C3FFS4</accession>
<feature type="compositionally biased region" description="Low complexity" evidence="1">
    <location>
        <begin position="830"/>
        <end position="849"/>
    </location>
</feature>
<feature type="compositionally biased region" description="Basic and acidic residues" evidence="1">
    <location>
        <begin position="482"/>
        <end position="495"/>
    </location>
</feature>
<dbReference type="RefSeq" id="XP_014659827.1">
    <property type="nucleotide sequence ID" value="XM_014804341.1"/>
</dbReference>
<dbReference type="InterPro" id="IPR035999">
    <property type="entry name" value="Sec7_dom_sf"/>
</dbReference>
<feature type="compositionally biased region" description="Polar residues" evidence="1">
    <location>
        <begin position="1088"/>
        <end position="1099"/>
    </location>
</feature>
<feature type="compositionally biased region" description="Polar residues" evidence="1">
    <location>
        <begin position="641"/>
        <end position="668"/>
    </location>
</feature>
<dbReference type="InterPro" id="IPR001849">
    <property type="entry name" value="PH_domain"/>
</dbReference>
<dbReference type="EMBL" id="OOIQ01000001">
    <property type="protein sequence ID" value="SPO43080.1"/>
    <property type="molecule type" value="Genomic_DNA"/>
</dbReference>
<keyword evidence="5" id="KW-1185">Reference proteome</keyword>
<dbReference type="GO" id="GO:0005085">
    <property type="term" value="F:guanyl-nucleotide exchange factor activity"/>
    <property type="evidence" value="ECO:0007669"/>
    <property type="project" value="InterPro"/>
</dbReference>
<proteinExistence type="predicted"/>
<feature type="compositionally biased region" description="Low complexity" evidence="1">
    <location>
        <begin position="45"/>
        <end position="59"/>
    </location>
</feature>
<feature type="region of interest" description="Disordered" evidence="1">
    <location>
        <begin position="1654"/>
        <end position="1756"/>
    </location>
</feature>
<dbReference type="OrthoDB" id="430364at2759"/>
<dbReference type="SUPFAM" id="SSF50729">
    <property type="entry name" value="PH domain-like"/>
    <property type="match status" value="1"/>
</dbReference>
<feature type="compositionally biased region" description="Polar residues" evidence="1">
    <location>
        <begin position="729"/>
        <end position="754"/>
    </location>
</feature>
<feature type="domain" description="PH" evidence="2">
    <location>
        <begin position="1486"/>
        <end position="1634"/>
    </location>
</feature>
<feature type="region of interest" description="Disordered" evidence="1">
    <location>
        <begin position="804"/>
        <end position="1193"/>
    </location>
</feature>
<feature type="compositionally biased region" description="Low complexity" evidence="1">
    <location>
        <begin position="1164"/>
        <end position="1182"/>
    </location>
</feature>
<dbReference type="PROSITE" id="PS50003">
    <property type="entry name" value="PH_DOMAIN"/>
    <property type="match status" value="1"/>
</dbReference>
<dbReference type="PANTHER" id="PTHR10663">
    <property type="entry name" value="GUANYL-NUCLEOTIDE EXCHANGE FACTOR"/>
    <property type="match status" value="1"/>
</dbReference>
<feature type="compositionally biased region" description="Polar residues" evidence="1">
    <location>
        <begin position="888"/>
        <end position="918"/>
    </location>
</feature>
<dbReference type="InterPro" id="IPR011993">
    <property type="entry name" value="PH-like_dom_sf"/>
</dbReference>
<feature type="region of interest" description="Disordered" evidence="1">
    <location>
        <begin position="717"/>
        <end position="790"/>
    </location>
</feature>
<feature type="compositionally biased region" description="Basic and acidic residues" evidence="1">
    <location>
        <begin position="625"/>
        <end position="634"/>
    </location>
</feature>
<feature type="compositionally biased region" description="Low complexity" evidence="1">
    <location>
        <begin position="98"/>
        <end position="130"/>
    </location>
</feature>
<feature type="region of interest" description="Disordered" evidence="1">
    <location>
        <begin position="319"/>
        <end position="589"/>
    </location>
</feature>
<evidence type="ECO:0000313" key="4">
    <source>
        <dbReference type="EMBL" id="SPO43080.1"/>
    </source>
</evidence>
<feature type="compositionally biased region" description="Low complexity" evidence="1">
    <location>
        <begin position="1675"/>
        <end position="1684"/>
    </location>
</feature>